<keyword evidence="1" id="KW-0175">Coiled coil</keyword>
<dbReference type="InterPro" id="IPR025048">
    <property type="entry name" value="DUF3987"/>
</dbReference>
<protein>
    <recommendedName>
        <fullName evidence="4">DUF3987 domain-containing protein</fullName>
    </recommendedName>
</protein>
<accession>A0A1D8K737</accession>
<name>A0A1D8K737_9GAMM</name>
<evidence type="ECO:0000313" key="3">
    <source>
        <dbReference type="Proteomes" id="UP000095342"/>
    </source>
</evidence>
<dbReference type="KEGG" id="aaeo:BJI67_06590"/>
<keyword evidence="3" id="KW-1185">Reference proteome</keyword>
<evidence type="ECO:0008006" key="4">
    <source>
        <dbReference type="Google" id="ProtNLM"/>
    </source>
</evidence>
<dbReference type="RefSeq" id="WP_070072356.1">
    <property type="nucleotide sequence ID" value="NZ_CP017448.1"/>
</dbReference>
<reference evidence="2 3" key="1">
    <citation type="submission" date="2016-09" db="EMBL/GenBank/DDBJ databases">
        <title>Acidihalobacter prosperus V6 (DSM14174).</title>
        <authorList>
            <person name="Khaleque H.N."/>
            <person name="Ramsay J.P."/>
            <person name="Murphy R.J.T."/>
            <person name="Kaksonen A.H."/>
            <person name="Boxall N.J."/>
            <person name="Watkin E.L.J."/>
        </authorList>
    </citation>
    <scope>NUCLEOTIDE SEQUENCE [LARGE SCALE GENOMIC DNA]</scope>
    <source>
        <strain evidence="2 3">V6</strain>
    </source>
</reference>
<gene>
    <name evidence="2" type="ORF">BJI67_06590</name>
</gene>
<evidence type="ECO:0000256" key="1">
    <source>
        <dbReference type="SAM" id="Coils"/>
    </source>
</evidence>
<organism evidence="2 3">
    <name type="scientific">Acidihalobacter aeolianus</name>
    <dbReference type="NCBI Taxonomy" id="2792603"/>
    <lineage>
        <taxon>Bacteria</taxon>
        <taxon>Pseudomonadati</taxon>
        <taxon>Pseudomonadota</taxon>
        <taxon>Gammaproteobacteria</taxon>
        <taxon>Chromatiales</taxon>
        <taxon>Ectothiorhodospiraceae</taxon>
        <taxon>Acidihalobacter</taxon>
    </lineage>
</organism>
<proteinExistence type="predicted"/>
<dbReference type="AlphaFoldDB" id="A0A1D8K737"/>
<sequence>MTADLLKSAAPPPEDWPELVPLDAPNLPRLDLVHLPGWAGDYARAIAADTETPPELAAGMVLVACATAATRRLRVMVKPGYFEPCNLWAVAALPPGNRKSAVQSAATAPLVAWERDQATIMESEIKRITSERKTLEARAKEKRSKAAKEKDNGKAAELAREAADIEAELPDIPMQPQIWTSDATPERLGALLAEHGECMAWLSSEGGVFDLLQGRYSNGIPNLDLVLKAHSGDAERVDRGSRPPVFLKGPRLSIGLSPQPDVLRGLAAKPGFRGRGLLGRFLYLLPPSPLGYRALQSNPVPEGVRDAYAAGLRAMLDWEPATNEHGGEERPHLLRLSDEAYAEWYAFAQAIEVQMQPGRELEHFTDWAGKAPGAAARLAGVLHAIKHAHGTPWEAAITADTMTAALEIMAVIARHSLAALDMMGADPTIAAARLVWDWIERGRLTHFTVREAFNALRGTFPRVAMLREALEALEERGYLEVIEPPRDGPGRPPSPVVRVRPEIARGWR</sequence>
<dbReference type="Pfam" id="PF13148">
    <property type="entry name" value="DUF3987"/>
    <property type="match status" value="1"/>
</dbReference>
<feature type="coiled-coil region" evidence="1">
    <location>
        <begin position="118"/>
        <end position="168"/>
    </location>
</feature>
<dbReference type="Proteomes" id="UP000095342">
    <property type="component" value="Chromosome"/>
</dbReference>
<evidence type="ECO:0000313" key="2">
    <source>
        <dbReference type="EMBL" id="AOV16772.1"/>
    </source>
</evidence>
<dbReference type="EMBL" id="CP017448">
    <property type="protein sequence ID" value="AOV16772.1"/>
    <property type="molecule type" value="Genomic_DNA"/>
</dbReference>